<dbReference type="SUPFAM" id="SSF53474">
    <property type="entry name" value="alpha/beta-Hydrolases"/>
    <property type="match status" value="1"/>
</dbReference>
<protein>
    <recommendedName>
        <fullName evidence="1">AB hydrolase-1 domain-containing protein</fullName>
    </recommendedName>
</protein>
<accession>A0AAW0FYY6</accession>
<name>A0AAW0FYY6_9APHY</name>
<evidence type="ECO:0000313" key="3">
    <source>
        <dbReference type="Proteomes" id="UP001385951"/>
    </source>
</evidence>
<dbReference type="InterPro" id="IPR000073">
    <property type="entry name" value="AB_hydrolase_1"/>
</dbReference>
<dbReference type="InterPro" id="IPR029058">
    <property type="entry name" value="AB_hydrolase_fold"/>
</dbReference>
<evidence type="ECO:0000259" key="1">
    <source>
        <dbReference type="Pfam" id="PF12697"/>
    </source>
</evidence>
<dbReference type="Gene3D" id="3.40.50.1820">
    <property type="entry name" value="alpha/beta hydrolase"/>
    <property type="match status" value="1"/>
</dbReference>
<organism evidence="2 3">
    <name type="scientific">Cerrena zonata</name>
    <dbReference type="NCBI Taxonomy" id="2478898"/>
    <lineage>
        <taxon>Eukaryota</taxon>
        <taxon>Fungi</taxon>
        <taxon>Dikarya</taxon>
        <taxon>Basidiomycota</taxon>
        <taxon>Agaricomycotina</taxon>
        <taxon>Agaricomycetes</taxon>
        <taxon>Polyporales</taxon>
        <taxon>Cerrenaceae</taxon>
        <taxon>Cerrena</taxon>
    </lineage>
</organism>
<keyword evidence="3" id="KW-1185">Reference proteome</keyword>
<sequence length="340" mass="39204">MEWNISLSHPLILAMEPRRYVFRIPDTGLFFCANCYSPDIPFDDGLTYIFMHNAASHKEVWEPIIQHLFQLSSDPKLPSTCRVREAWSLEWQNHGESALLNTESLSERDCFGVHEIGDVVCCFLRLDLMLGHNIVAVGHSASVSAWILGGNRMEHLSLKAAILIEPGMDTLRGLPSEKDTRKWLHRLNSVVNRRDMWEDQASLERWLRRQFPWKTWDQRVFDLYVKHAYMDVERDGRSVIVPKCANRQEVGCYAIQDHSEALAHFTPFCAQVPVHLIFSERSEVVFWDNRKLICDTSQGRVLQPVRILPGVGHWVVQEKPELVAETIFDIVKPPAHTAKL</sequence>
<dbReference type="AlphaFoldDB" id="A0AAW0FYY6"/>
<gene>
    <name evidence="2" type="ORF">QCA50_012489</name>
</gene>
<dbReference type="Proteomes" id="UP001385951">
    <property type="component" value="Unassembled WGS sequence"/>
</dbReference>
<proteinExistence type="predicted"/>
<reference evidence="2 3" key="1">
    <citation type="submission" date="2022-09" db="EMBL/GenBank/DDBJ databases">
        <authorList>
            <person name="Palmer J.M."/>
        </authorList>
    </citation>
    <scope>NUCLEOTIDE SEQUENCE [LARGE SCALE GENOMIC DNA]</scope>
    <source>
        <strain evidence="2 3">DSM 7382</strain>
    </source>
</reference>
<evidence type="ECO:0000313" key="2">
    <source>
        <dbReference type="EMBL" id="KAK7684542.1"/>
    </source>
</evidence>
<comment type="caution">
    <text evidence="2">The sequence shown here is derived from an EMBL/GenBank/DDBJ whole genome shotgun (WGS) entry which is preliminary data.</text>
</comment>
<feature type="domain" description="AB hydrolase-1" evidence="1">
    <location>
        <begin position="56"/>
        <end position="325"/>
    </location>
</feature>
<dbReference type="Pfam" id="PF12697">
    <property type="entry name" value="Abhydrolase_6"/>
    <property type="match status" value="1"/>
</dbReference>
<dbReference type="EMBL" id="JASBNA010000025">
    <property type="protein sequence ID" value="KAK7684542.1"/>
    <property type="molecule type" value="Genomic_DNA"/>
</dbReference>